<evidence type="ECO:0008006" key="6">
    <source>
        <dbReference type="Google" id="ProtNLM"/>
    </source>
</evidence>
<dbReference type="InterPro" id="IPR050463">
    <property type="entry name" value="Gfo/Idh/MocA_oxidrdct_glycsds"/>
</dbReference>
<dbReference type="PANTHER" id="PTHR43818">
    <property type="entry name" value="BCDNA.GH03377"/>
    <property type="match status" value="1"/>
</dbReference>
<dbReference type="Pfam" id="PF01408">
    <property type="entry name" value="GFO_IDH_MocA"/>
    <property type="match status" value="1"/>
</dbReference>
<feature type="domain" description="GFO/IDH/MocA-like oxidoreductase" evidence="4">
    <location>
        <begin position="105"/>
        <end position="240"/>
    </location>
</feature>
<dbReference type="Gene3D" id="3.30.360.10">
    <property type="entry name" value="Dihydrodipicolinate Reductase, domain 2"/>
    <property type="match status" value="1"/>
</dbReference>
<evidence type="ECO:0000259" key="3">
    <source>
        <dbReference type="Pfam" id="PF01408"/>
    </source>
</evidence>
<accession>A0A7S0CJZ0</accession>
<reference evidence="5" key="1">
    <citation type="submission" date="2021-01" db="EMBL/GenBank/DDBJ databases">
        <authorList>
            <person name="Corre E."/>
            <person name="Pelletier E."/>
            <person name="Niang G."/>
            <person name="Scheremetjew M."/>
            <person name="Finn R."/>
            <person name="Kale V."/>
            <person name="Holt S."/>
            <person name="Cochrane G."/>
            <person name="Meng A."/>
            <person name="Brown T."/>
            <person name="Cohen L."/>
        </authorList>
    </citation>
    <scope>NUCLEOTIDE SEQUENCE</scope>
    <source>
        <strain evidence="5">CCAP1064/1</strain>
    </source>
</reference>
<protein>
    <recommendedName>
        <fullName evidence="6">Gfo/Idh/MocA-like oxidoreductase N-terminal domain-containing protein</fullName>
    </recommendedName>
</protein>
<keyword evidence="2" id="KW-0560">Oxidoreductase</keyword>
<comment type="similarity">
    <text evidence="1">Belongs to the Gfo/Idh/MocA family.</text>
</comment>
<dbReference type="GO" id="GO:0000166">
    <property type="term" value="F:nucleotide binding"/>
    <property type="evidence" value="ECO:0007669"/>
    <property type="project" value="InterPro"/>
</dbReference>
<evidence type="ECO:0000313" key="5">
    <source>
        <dbReference type="EMBL" id="CAD8425485.1"/>
    </source>
</evidence>
<dbReference type="InterPro" id="IPR000683">
    <property type="entry name" value="Gfo/Idh/MocA-like_OxRdtase_N"/>
</dbReference>
<dbReference type="InterPro" id="IPR036291">
    <property type="entry name" value="NAD(P)-bd_dom_sf"/>
</dbReference>
<dbReference type="SUPFAM" id="SSF51735">
    <property type="entry name" value="NAD(P)-binding Rossmann-fold domains"/>
    <property type="match status" value="1"/>
</dbReference>
<dbReference type="SUPFAM" id="SSF55347">
    <property type="entry name" value="Glyceraldehyde-3-phosphate dehydrogenase-like, C-terminal domain"/>
    <property type="match status" value="1"/>
</dbReference>
<evidence type="ECO:0000256" key="1">
    <source>
        <dbReference type="ARBA" id="ARBA00010928"/>
    </source>
</evidence>
<organism evidence="5">
    <name type="scientific">Proboscia inermis</name>
    <dbReference type="NCBI Taxonomy" id="420281"/>
    <lineage>
        <taxon>Eukaryota</taxon>
        <taxon>Sar</taxon>
        <taxon>Stramenopiles</taxon>
        <taxon>Ochrophyta</taxon>
        <taxon>Bacillariophyta</taxon>
        <taxon>Coscinodiscophyceae</taxon>
        <taxon>Rhizosoleniophycidae</taxon>
        <taxon>Rhizosoleniales</taxon>
        <taxon>Rhizosoleniaceae</taxon>
        <taxon>Proboscia</taxon>
    </lineage>
</organism>
<dbReference type="Gene3D" id="3.40.50.720">
    <property type="entry name" value="NAD(P)-binding Rossmann-like Domain"/>
    <property type="match status" value="1"/>
</dbReference>
<dbReference type="AlphaFoldDB" id="A0A7S0CJZ0"/>
<feature type="domain" description="Gfo/Idh/MocA-like oxidoreductase N-terminal" evidence="3">
    <location>
        <begin position="16"/>
        <end position="93"/>
    </location>
</feature>
<dbReference type="InterPro" id="IPR055170">
    <property type="entry name" value="GFO_IDH_MocA-like_dom"/>
</dbReference>
<name>A0A7S0CJZ0_9STRA</name>
<dbReference type="Pfam" id="PF22725">
    <property type="entry name" value="GFO_IDH_MocA_C3"/>
    <property type="match status" value="1"/>
</dbReference>
<sequence length="345" mass="37631">MRRTKGAAESWAKNNVPADQKCKGYDEVDELLSDPRVTAVYISTPPGSHLEIAKRVALAGKPAYIEKPVGRCYKETSEIVELFRKSNVKCFTAYTSRAFERTSAVVKILTEGAIGERVTSISYTCRGSGLVRGLDSESQIPWRLDASQSGGGLVMDIGCHLLDRIDYIFGPLIDVVGEAKNCSSNKVQQVENIVHLKATIGSSSWSCIESKGASVQCVWDFNNEKNESPIDELIIRGSNGGCLKMAGMSPSLPISVLDADDKVIKTMAFKAPEHATQPLLQLVTDEIRLGSSVIPSPSNGENALRTSAVLDAALNAYYGNRSDEFWNRSNTWPGLLLREQTIKLV</sequence>
<evidence type="ECO:0000259" key="4">
    <source>
        <dbReference type="Pfam" id="PF22725"/>
    </source>
</evidence>
<dbReference type="PANTHER" id="PTHR43818:SF11">
    <property type="entry name" value="BCDNA.GH03377"/>
    <property type="match status" value="1"/>
</dbReference>
<dbReference type="GO" id="GO:0016491">
    <property type="term" value="F:oxidoreductase activity"/>
    <property type="evidence" value="ECO:0007669"/>
    <property type="project" value="UniProtKB-KW"/>
</dbReference>
<dbReference type="EMBL" id="HBEL01046525">
    <property type="protein sequence ID" value="CAD8425485.1"/>
    <property type="molecule type" value="Transcribed_RNA"/>
</dbReference>
<gene>
    <name evidence="5" type="ORF">PINE0816_LOCUS21645</name>
</gene>
<evidence type="ECO:0000256" key="2">
    <source>
        <dbReference type="ARBA" id="ARBA00023002"/>
    </source>
</evidence>
<proteinExistence type="inferred from homology"/>